<reference evidence="4" key="1">
    <citation type="submission" date="2022-12" db="EMBL/GenBank/DDBJ databases">
        <authorList>
            <person name="Webb A."/>
        </authorList>
    </citation>
    <scope>NUCLEOTIDE SEQUENCE</scope>
    <source>
        <strain evidence="4">Pd1</strain>
    </source>
</reference>
<organism evidence="4 5">
    <name type="scientific">Peronospora destructor</name>
    <dbReference type="NCBI Taxonomy" id="86335"/>
    <lineage>
        <taxon>Eukaryota</taxon>
        <taxon>Sar</taxon>
        <taxon>Stramenopiles</taxon>
        <taxon>Oomycota</taxon>
        <taxon>Peronosporomycetes</taxon>
        <taxon>Peronosporales</taxon>
        <taxon>Peronosporaceae</taxon>
        <taxon>Peronospora</taxon>
    </lineage>
</organism>
<comment type="similarity">
    <text evidence="1">Belongs to the ATG101 family.</text>
</comment>
<dbReference type="GO" id="GO:0000407">
    <property type="term" value="C:phagophore assembly site"/>
    <property type="evidence" value="ECO:0007669"/>
    <property type="project" value="TreeGrafter"/>
</dbReference>
<dbReference type="PANTHER" id="PTHR13292">
    <property type="entry name" value="AUTOPHAGY-RELATED PROTEIN 101"/>
    <property type="match status" value="1"/>
</dbReference>
<dbReference type="GO" id="GO:0000045">
    <property type="term" value="P:autophagosome assembly"/>
    <property type="evidence" value="ECO:0007669"/>
    <property type="project" value="TreeGrafter"/>
</dbReference>
<dbReference type="GO" id="GO:1990316">
    <property type="term" value="C:Atg1/ULK1 kinase complex"/>
    <property type="evidence" value="ECO:0007669"/>
    <property type="project" value="TreeGrafter"/>
</dbReference>
<dbReference type="InterPro" id="IPR012445">
    <property type="entry name" value="ATG101"/>
</dbReference>
<sequence>MLASAGGATGIGSSDAMSWKEHVLDEIPVAAEDVGDAVTCLLHTILFTRAPGPVRPSEASCQAFPNITYALCAVGDVSRKVDHAVRSFEESAVVGGGSSYSIGASSSFLMTPYGQPSMTSMASSNVRGAKNGYIVVTFFERKVKKALFGLMSNEEKTVFEKWILPVTVTSSPAASQEERELCAGETEAALQNALLHILTAVGSGYGAGLESTSVRLMP</sequence>
<dbReference type="GO" id="GO:0019901">
    <property type="term" value="F:protein kinase binding"/>
    <property type="evidence" value="ECO:0007669"/>
    <property type="project" value="TreeGrafter"/>
</dbReference>
<keyword evidence="3" id="KW-0072">Autophagy</keyword>
<dbReference type="Pfam" id="PF07855">
    <property type="entry name" value="ATG101"/>
    <property type="match status" value="1"/>
</dbReference>
<evidence type="ECO:0000256" key="2">
    <source>
        <dbReference type="ARBA" id="ARBA00018874"/>
    </source>
</evidence>
<dbReference type="EMBL" id="CANTFM010001485">
    <property type="protein sequence ID" value="CAI5740054.1"/>
    <property type="molecule type" value="Genomic_DNA"/>
</dbReference>
<dbReference type="AlphaFoldDB" id="A0AAV0UT49"/>
<accession>A0AAV0UT49</accession>
<comment type="caution">
    <text evidence="4">The sequence shown here is derived from an EMBL/GenBank/DDBJ whole genome shotgun (WGS) entry which is preliminary data.</text>
</comment>
<evidence type="ECO:0000256" key="3">
    <source>
        <dbReference type="ARBA" id="ARBA00023006"/>
    </source>
</evidence>
<dbReference type="Proteomes" id="UP001162029">
    <property type="component" value="Unassembled WGS sequence"/>
</dbReference>
<dbReference type="PANTHER" id="PTHR13292:SF0">
    <property type="entry name" value="AUTOPHAGY-RELATED PROTEIN 101"/>
    <property type="match status" value="1"/>
</dbReference>
<evidence type="ECO:0000313" key="4">
    <source>
        <dbReference type="EMBL" id="CAI5740054.1"/>
    </source>
</evidence>
<name>A0AAV0UT49_9STRA</name>
<proteinExistence type="inferred from homology"/>
<protein>
    <recommendedName>
        <fullName evidence="2">Autophagy-related protein 101</fullName>
    </recommendedName>
</protein>
<evidence type="ECO:0000256" key="1">
    <source>
        <dbReference type="ARBA" id="ARBA00007130"/>
    </source>
</evidence>
<keyword evidence="5" id="KW-1185">Reference proteome</keyword>
<evidence type="ECO:0000313" key="5">
    <source>
        <dbReference type="Proteomes" id="UP001162029"/>
    </source>
</evidence>
<gene>
    <name evidence="4" type="ORF">PDE001_LOCUS7385</name>
</gene>